<dbReference type="EMBL" id="JACHYB010000001">
    <property type="protein sequence ID" value="MBB3186103.1"/>
    <property type="molecule type" value="Genomic_DNA"/>
</dbReference>
<name>A0A7W5DPV4_9PORP</name>
<dbReference type="Proteomes" id="UP000544222">
    <property type="component" value="Unassembled WGS sequence"/>
</dbReference>
<sequence length="245" mass="27949">MDKLFSILIKNEDSSYSHKGTGFLISSDGLFISACHVFNGIENPCERFFCAFPSDNANLISIISLNFEYKNTEQQKGSVYKDLAIGKMDYNSDNYYILKRKRPLINTIQKITGYVFVGTENRFQMNANGTLNLIQIQPDTLETVIVNRFAVISNDLNDYQKEELSIENKKKYNNVLTLRNTAHHGSSGCPVINSNSQIIGMYFGGPSNHRICHILTSKYIGKRIKKLTNYKFDRYQDIKISAHNT</sequence>
<gene>
    <name evidence="1" type="ORF">FHX64_000266</name>
</gene>
<dbReference type="Gene3D" id="2.40.10.10">
    <property type="entry name" value="Trypsin-like serine proteases"/>
    <property type="match status" value="2"/>
</dbReference>
<dbReference type="InterPro" id="IPR043504">
    <property type="entry name" value="Peptidase_S1_PA_chymotrypsin"/>
</dbReference>
<dbReference type="RefSeq" id="WP_183412044.1">
    <property type="nucleotide sequence ID" value="NZ_JACHYB010000001.1"/>
</dbReference>
<keyword evidence="2" id="KW-1185">Reference proteome</keyword>
<protein>
    <recommendedName>
        <fullName evidence="3">Trypsin-like peptidase domain-containing protein</fullName>
    </recommendedName>
</protein>
<evidence type="ECO:0008006" key="3">
    <source>
        <dbReference type="Google" id="ProtNLM"/>
    </source>
</evidence>
<evidence type="ECO:0000313" key="1">
    <source>
        <dbReference type="EMBL" id="MBB3186103.1"/>
    </source>
</evidence>
<dbReference type="AlphaFoldDB" id="A0A7W5DPV4"/>
<accession>A0A7W5DPV4</accession>
<dbReference type="SUPFAM" id="SSF50494">
    <property type="entry name" value="Trypsin-like serine proteases"/>
    <property type="match status" value="1"/>
</dbReference>
<proteinExistence type="predicted"/>
<evidence type="ECO:0000313" key="2">
    <source>
        <dbReference type="Proteomes" id="UP000544222"/>
    </source>
</evidence>
<organism evidence="1 2">
    <name type="scientific">Microbacter margulisiae</name>
    <dbReference type="NCBI Taxonomy" id="1350067"/>
    <lineage>
        <taxon>Bacteria</taxon>
        <taxon>Pseudomonadati</taxon>
        <taxon>Bacteroidota</taxon>
        <taxon>Bacteroidia</taxon>
        <taxon>Bacteroidales</taxon>
        <taxon>Porphyromonadaceae</taxon>
        <taxon>Microbacter</taxon>
    </lineage>
</organism>
<dbReference type="InterPro" id="IPR009003">
    <property type="entry name" value="Peptidase_S1_PA"/>
</dbReference>
<dbReference type="Pfam" id="PF13365">
    <property type="entry name" value="Trypsin_2"/>
    <property type="match status" value="1"/>
</dbReference>
<reference evidence="1 2" key="1">
    <citation type="submission" date="2020-08" db="EMBL/GenBank/DDBJ databases">
        <title>Genomic Encyclopedia of Type Strains, Phase IV (KMG-IV): sequencing the most valuable type-strain genomes for metagenomic binning, comparative biology and taxonomic classification.</title>
        <authorList>
            <person name="Goeker M."/>
        </authorList>
    </citation>
    <scope>NUCLEOTIDE SEQUENCE [LARGE SCALE GENOMIC DNA]</scope>
    <source>
        <strain evidence="1 2">DSM 27471</strain>
    </source>
</reference>
<comment type="caution">
    <text evidence="1">The sequence shown here is derived from an EMBL/GenBank/DDBJ whole genome shotgun (WGS) entry which is preliminary data.</text>
</comment>